<dbReference type="EMBL" id="LR796199">
    <property type="protein sequence ID" value="CAB4126607.1"/>
    <property type="molecule type" value="Genomic_DNA"/>
</dbReference>
<organism evidence="1">
    <name type="scientific">uncultured Caudovirales phage</name>
    <dbReference type="NCBI Taxonomy" id="2100421"/>
    <lineage>
        <taxon>Viruses</taxon>
        <taxon>Duplodnaviria</taxon>
        <taxon>Heunggongvirae</taxon>
        <taxon>Uroviricota</taxon>
        <taxon>Caudoviricetes</taxon>
        <taxon>Peduoviridae</taxon>
        <taxon>Maltschvirus</taxon>
        <taxon>Maltschvirus maltsch</taxon>
    </lineage>
</organism>
<dbReference type="SUPFAM" id="SSF52540">
    <property type="entry name" value="P-loop containing nucleoside triphosphate hydrolases"/>
    <property type="match status" value="1"/>
</dbReference>
<name>A0A6J5KZW0_9CAUD</name>
<accession>A0A6J5KZW0</accession>
<dbReference type="InterPro" id="IPR027417">
    <property type="entry name" value="P-loop_NTPase"/>
</dbReference>
<proteinExistence type="predicted"/>
<evidence type="ECO:0000313" key="1">
    <source>
        <dbReference type="EMBL" id="CAB4126607.1"/>
    </source>
</evidence>
<sequence>MIEFIIEGPHGAGKSTLAKQYCRDFQVLYKKQNSKSFCNLAENAKTDLRTLDLLFKKQWDFMESNHSSDILCVLDRSLLSSVVYQQVQSPEHKKICDYWLERFKDWMVKSEVPVFFMSTSANDIHERRLKRGDKMNDDEITEVYKEISAYSRVFYTLEGTHLVFFGTLTFNNCKAPSCRKKYILDKIRKEA</sequence>
<dbReference type="Gene3D" id="3.40.50.300">
    <property type="entry name" value="P-loop containing nucleotide triphosphate hydrolases"/>
    <property type="match status" value="1"/>
</dbReference>
<gene>
    <name evidence="1" type="ORF">UFOVP81_9</name>
</gene>
<protein>
    <submittedName>
        <fullName evidence="1">AAA domain containing protein</fullName>
    </submittedName>
</protein>
<reference evidence="1" key="1">
    <citation type="submission" date="2020-04" db="EMBL/GenBank/DDBJ databases">
        <authorList>
            <person name="Chiriac C."/>
            <person name="Salcher M."/>
            <person name="Ghai R."/>
            <person name="Kavagutti S V."/>
        </authorList>
    </citation>
    <scope>NUCLEOTIDE SEQUENCE</scope>
</reference>